<evidence type="ECO:0000313" key="14">
    <source>
        <dbReference type="Proteomes" id="UP000005222"/>
    </source>
</evidence>
<dbReference type="PANTHER" id="PTHR11177">
    <property type="entry name" value="CHITINASE"/>
    <property type="match status" value="1"/>
</dbReference>
<keyword evidence="14" id="KW-1185">Reference proteome</keyword>
<evidence type="ECO:0000256" key="10">
    <source>
        <dbReference type="RuleBase" id="RU000489"/>
    </source>
</evidence>
<dbReference type="PROSITE" id="PS01095">
    <property type="entry name" value="GH18_1"/>
    <property type="match status" value="1"/>
</dbReference>
<dbReference type="EC" id="3.2.1.14" evidence="3"/>
<dbReference type="CDD" id="cd06548">
    <property type="entry name" value="GH18_chitinase"/>
    <property type="match status" value="1"/>
</dbReference>
<accession>G8YRR8</accession>
<comment type="catalytic activity">
    <reaction evidence="1">
        <text>Random endo-hydrolysis of N-acetyl-beta-D-glucosaminide (1-&gt;4)-beta-linkages in chitin and chitodextrins.</text>
        <dbReference type="EC" id="3.2.1.14"/>
    </reaction>
</comment>
<reference evidence="13 14" key="1">
    <citation type="journal article" date="2012" name="G3 (Bethesda)">
        <title>Pichia sorbitophila, an interspecies yeast hybrid reveals early steps of genome resolution following polyploidization.</title>
        <authorList>
            <person name="Leh Louis V."/>
            <person name="Despons L."/>
            <person name="Friedrich A."/>
            <person name="Martin T."/>
            <person name="Durrens P."/>
            <person name="Casaregola S."/>
            <person name="Neuveglise C."/>
            <person name="Fairhead C."/>
            <person name="Marck C."/>
            <person name="Cruz J.A."/>
            <person name="Straub M.L."/>
            <person name="Kugler V."/>
            <person name="Sacerdot C."/>
            <person name="Uzunov Z."/>
            <person name="Thierry A."/>
            <person name="Weiss S."/>
            <person name="Bleykasten C."/>
            <person name="De Montigny J."/>
            <person name="Jacques N."/>
            <person name="Jung P."/>
            <person name="Lemaire M."/>
            <person name="Mallet S."/>
            <person name="Morel G."/>
            <person name="Richard G.F."/>
            <person name="Sarkar A."/>
            <person name="Savel G."/>
            <person name="Schacherer J."/>
            <person name="Seret M.L."/>
            <person name="Talla E."/>
            <person name="Samson G."/>
            <person name="Jubin C."/>
            <person name="Poulain J."/>
            <person name="Vacherie B."/>
            <person name="Barbe V."/>
            <person name="Pelletier E."/>
            <person name="Sherman D.J."/>
            <person name="Westhof E."/>
            <person name="Weissenbach J."/>
            <person name="Baret P.V."/>
            <person name="Wincker P."/>
            <person name="Gaillardin C."/>
            <person name="Dujon B."/>
            <person name="Souciet J.L."/>
        </authorList>
    </citation>
    <scope>NUCLEOTIDE SEQUENCE [LARGE SCALE GENOMIC DNA]</scope>
    <source>
        <strain evidence="14">ATCC MYA-4447 / BCRC 22081 / CBS 7064 / NBRC 10061 / NRRL Y-12695</strain>
    </source>
</reference>
<keyword evidence="5 10" id="KW-0378">Hydrolase</keyword>
<gene>
    <name evidence="13" type="primary">Piso0_000873</name>
    <name evidence="13" type="ORF">GNLVRS01_PISO0C05898g</name>
</gene>
<dbReference type="PANTHER" id="PTHR11177:SF317">
    <property type="entry name" value="CHITINASE 12-RELATED"/>
    <property type="match status" value="1"/>
</dbReference>
<dbReference type="eggNOG" id="KOG2806">
    <property type="taxonomic scope" value="Eukaryota"/>
</dbReference>
<dbReference type="OrthoDB" id="76388at2759"/>
<keyword evidence="7" id="KW-0119">Carbohydrate metabolism</keyword>
<evidence type="ECO:0000256" key="11">
    <source>
        <dbReference type="RuleBase" id="RU004453"/>
    </source>
</evidence>
<dbReference type="InterPro" id="IPR001223">
    <property type="entry name" value="Glyco_hydro18_cat"/>
</dbReference>
<dbReference type="GO" id="GO:0008061">
    <property type="term" value="F:chitin binding"/>
    <property type="evidence" value="ECO:0007669"/>
    <property type="project" value="InterPro"/>
</dbReference>
<dbReference type="InterPro" id="IPR001579">
    <property type="entry name" value="Glyco_hydro_18_chit_AS"/>
</dbReference>
<dbReference type="FunFam" id="3.20.20.80:FF:000075">
    <property type="entry name" value="Sporulation-specific chitinase"/>
    <property type="match status" value="1"/>
</dbReference>
<dbReference type="GO" id="GO:0006032">
    <property type="term" value="P:chitin catabolic process"/>
    <property type="evidence" value="ECO:0007669"/>
    <property type="project" value="UniProtKB-KW"/>
</dbReference>
<dbReference type="InterPro" id="IPR017853">
    <property type="entry name" value="GH"/>
</dbReference>
<dbReference type="InterPro" id="IPR029070">
    <property type="entry name" value="Chitinase_insertion_sf"/>
</dbReference>
<organism evidence="13 14">
    <name type="scientific">Pichia sorbitophila (strain ATCC MYA-4447 / BCRC 22081 / CBS 7064 / NBRC 10061 / NRRL Y-12695)</name>
    <name type="common">Hybrid yeast</name>
    <dbReference type="NCBI Taxonomy" id="559304"/>
    <lineage>
        <taxon>Eukaryota</taxon>
        <taxon>Fungi</taxon>
        <taxon>Dikarya</taxon>
        <taxon>Ascomycota</taxon>
        <taxon>Saccharomycotina</taxon>
        <taxon>Pichiomycetes</taxon>
        <taxon>Debaryomycetaceae</taxon>
        <taxon>Millerozyma</taxon>
    </lineage>
</organism>
<evidence type="ECO:0000256" key="6">
    <source>
        <dbReference type="ARBA" id="ARBA00023024"/>
    </source>
</evidence>
<dbReference type="SMART" id="SM00636">
    <property type="entry name" value="Glyco_18"/>
    <property type="match status" value="1"/>
</dbReference>
<keyword evidence="4" id="KW-0964">Secreted</keyword>
<evidence type="ECO:0000313" key="13">
    <source>
        <dbReference type="EMBL" id="CCE78255.1"/>
    </source>
</evidence>
<evidence type="ECO:0000256" key="3">
    <source>
        <dbReference type="ARBA" id="ARBA00012729"/>
    </source>
</evidence>
<evidence type="ECO:0000256" key="9">
    <source>
        <dbReference type="ARBA" id="ARBA00023326"/>
    </source>
</evidence>
<evidence type="ECO:0000256" key="1">
    <source>
        <dbReference type="ARBA" id="ARBA00000822"/>
    </source>
</evidence>
<comment type="subcellular location">
    <subcellularLocation>
        <location evidence="2">Secreted</location>
    </subcellularLocation>
</comment>
<proteinExistence type="inferred from homology"/>
<dbReference type="STRING" id="559304.G8YRR8"/>
<comment type="similarity">
    <text evidence="11">Belongs to the glycosyl hydrolase 18 family.</text>
</comment>
<keyword evidence="6" id="KW-0146">Chitin degradation</keyword>
<dbReference type="OMA" id="FYYCSGG"/>
<dbReference type="Pfam" id="PF00704">
    <property type="entry name" value="Glyco_hydro_18"/>
    <property type="match status" value="1"/>
</dbReference>
<feature type="domain" description="GH18" evidence="12">
    <location>
        <begin position="32"/>
        <end position="390"/>
    </location>
</feature>
<dbReference type="Proteomes" id="UP000005222">
    <property type="component" value="Chromosome C"/>
</dbReference>
<dbReference type="InterPro" id="IPR011583">
    <property type="entry name" value="Chitinase_II/V-like_cat"/>
</dbReference>
<dbReference type="PROSITE" id="PS51910">
    <property type="entry name" value="GH18_2"/>
    <property type="match status" value="1"/>
</dbReference>
<dbReference type="Gene3D" id="3.20.20.80">
    <property type="entry name" value="Glycosidases"/>
    <property type="match status" value="1"/>
</dbReference>
<dbReference type="FunCoup" id="G8YRR8">
    <property type="interactions" value="959"/>
</dbReference>
<dbReference type="GO" id="GO:0000272">
    <property type="term" value="P:polysaccharide catabolic process"/>
    <property type="evidence" value="ECO:0007669"/>
    <property type="project" value="UniProtKB-KW"/>
</dbReference>
<keyword evidence="8 10" id="KW-0326">Glycosidase</keyword>
<evidence type="ECO:0000256" key="8">
    <source>
        <dbReference type="ARBA" id="ARBA00023295"/>
    </source>
</evidence>
<evidence type="ECO:0000259" key="12">
    <source>
        <dbReference type="PROSITE" id="PS51910"/>
    </source>
</evidence>
<dbReference type="InParanoid" id="G8YRR8"/>
<evidence type="ECO:0000256" key="4">
    <source>
        <dbReference type="ARBA" id="ARBA00022525"/>
    </source>
</evidence>
<dbReference type="HOGENOM" id="CLU_002833_1_0_1"/>
<dbReference type="Gene3D" id="3.10.50.10">
    <property type="match status" value="1"/>
</dbReference>
<protein>
    <recommendedName>
        <fullName evidence="3">chitinase</fullName>
        <ecNumber evidence="3">3.2.1.14</ecNumber>
    </recommendedName>
</protein>
<dbReference type="GO" id="GO:0008843">
    <property type="term" value="F:endochitinase activity"/>
    <property type="evidence" value="ECO:0007669"/>
    <property type="project" value="UniProtKB-EC"/>
</dbReference>
<name>G8YRR8_PICSO</name>
<evidence type="ECO:0000256" key="5">
    <source>
        <dbReference type="ARBA" id="ARBA00022801"/>
    </source>
</evidence>
<evidence type="ECO:0000256" key="2">
    <source>
        <dbReference type="ARBA" id="ARBA00004613"/>
    </source>
</evidence>
<dbReference type="SUPFAM" id="SSF51445">
    <property type="entry name" value="(Trans)glycosidases"/>
    <property type="match status" value="1"/>
</dbReference>
<evidence type="ECO:0000256" key="7">
    <source>
        <dbReference type="ARBA" id="ARBA00023277"/>
    </source>
</evidence>
<dbReference type="AlphaFoldDB" id="G8YRR8"/>
<dbReference type="EMBL" id="FO082057">
    <property type="protein sequence ID" value="CCE78255.1"/>
    <property type="molecule type" value="Genomic_DNA"/>
</dbReference>
<dbReference type="GO" id="GO:0005576">
    <property type="term" value="C:extracellular region"/>
    <property type="evidence" value="ECO:0007669"/>
    <property type="project" value="UniProtKB-SubCell"/>
</dbReference>
<dbReference type="SUPFAM" id="SSF54556">
    <property type="entry name" value="Chitinase insertion domain"/>
    <property type="match status" value="1"/>
</dbReference>
<dbReference type="InterPro" id="IPR050314">
    <property type="entry name" value="Glycosyl_Hydrlase_18"/>
</dbReference>
<sequence>MTMSPLHTLLKKKLHFQGTNSCSNGDDGNRQFKSAVYFSSWSVYQRKHFMKDLPLKYLTDVFYAFLAIDSNTGEIKFSDSWGDIEMPLDSLITQGSKVKGNLGQMNELKQLFPSVTFSMSIGGWGSDAAFSTVMSDTNKMNTFVSSAVNLLSKYGFDGIDIDWEYPKNAHEGKLMVDLLRKLRQELDSLASSKRPILTIAAPAGEDSRSNLRMREMDQYLSFWNIMCYDYAGNSWSDKTGFHSNLFGSNGDNELNGSDVITSYLNSGISSRKLVLGMPLYGRKFFGAKSPSIGQKFNASAANGEADIADYKFLPMKGCQEYFDPRKVSASCFDPKKECFVSYDNQQSARIKAKFVESKNLAGGMWWDSAGDPLDEERSLIKNFVDQLGGLDRLEK</sequence>
<keyword evidence="9" id="KW-0624">Polysaccharide degradation</keyword>